<dbReference type="SMART" id="SM00382">
    <property type="entry name" value="AAA"/>
    <property type="match status" value="1"/>
</dbReference>
<evidence type="ECO:0000313" key="12">
    <source>
        <dbReference type="Proteomes" id="UP000295763"/>
    </source>
</evidence>
<evidence type="ECO:0000259" key="10">
    <source>
        <dbReference type="PROSITE" id="PS50929"/>
    </source>
</evidence>
<evidence type="ECO:0000256" key="8">
    <source>
        <dbReference type="SAM" id="Phobius"/>
    </source>
</evidence>
<dbReference type="GO" id="GO:0140359">
    <property type="term" value="F:ABC-type transporter activity"/>
    <property type="evidence" value="ECO:0007669"/>
    <property type="project" value="InterPro"/>
</dbReference>
<dbReference type="InterPro" id="IPR003439">
    <property type="entry name" value="ABC_transporter-like_ATP-bd"/>
</dbReference>
<reference evidence="11 12" key="1">
    <citation type="submission" date="2019-03" db="EMBL/GenBank/DDBJ databases">
        <title>Genomic Encyclopedia of Type Strains, Phase IV (KMG-IV): sequencing the most valuable type-strain genomes for metagenomic binning, comparative biology and taxonomic classification.</title>
        <authorList>
            <person name="Goeker M."/>
        </authorList>
    </citation>
    <scope>NUCLEOTIDE SEQUENCE [LARGE SCALE GENOMIC DNA]</scope>
    <source>
        <strain evidence="11 12">DSM 28404</strain>
    </source>
</reference>
<dbReference type="GO" id="GO:0005524">
    <property type="term" value="F:ATP binding"/>
    <property type="evidence" value="ECO:0007669"/>
    <property type="project" value="UniProtKB-KW"/>
</dbReference>
<feature type="transmembrane region" description="Helical" evidence="8">
    <location>
        <begin position="68"/>
        <end position="87"/>
    </location>
</feature>
<dbReference type="SUPFAM" id="SSF52540">
    <property type="entry name" value="P-loop containing nucleoside triphosphate hydrolases"/>
    <property type="match status" value="1"/>
</dbReference>
<feature type="domain" description="ABC transporter" evidence="9">
    <location>
        <begin position="400"/>
        <end position="601"/>
    </location>
</feature>
<dbReference type="InterPro" id="IPR017871">
    <property type="entry name" value="ABC_transporter-like_CS"/>
</dbReference>
<dbReference type="Proteomes" id="UP000295763">
    <property type="component" value="Unassembled WGS sequence"/>
</dbReference>
<evidence type="ECO:0000256" key="1">
    <source>
        <dbReference type="ARBA" id="ARBA00004651"/>
    </source>
</evidence>
<feature type="transmembrane region" description="Helical" evidence="8">
    <location>
        <begin position="186"/>
        <end position="208"/>
    </location>
</feature>
<feature type="transmembrane region" description="Helical" evidence="8">
    <location>
        <begin position="107"/>
        <end position="131"/>
    </location>
</feature>
<sequence>MNWPELLEKMDQLPEPLASILWVLRTLIATSIVFGLAMTLIVRHTRWGRQFWSMAEGYLSPKRSIKPLLFFTLIVSLALLEVRISLLHSTWYNSMYSALQEFDTPTFWTQMVVFCAIAGAAVTTALVTYYVEQRFSINWIEWLNKQLVEKWGADQAYYKTQLTFNQLDNPDQRIQQDVQSYVKTSLSLATGVISAVTSMISFTILLWGLSGPMEVLGFEIPRMMVFLVFTYVLITTLVAFWLGRPLITLNFLNERLNANYRYSLIRIKEYAESIAFYAGEKVEKNVLYKQFNRVIDNMWAIVFRTLKFSGFNLIVTQVSVVFPLLIQVGRYFQKEIKLGDLMQTVQAFSRLHSNLSYFRNVYDTFAEYQATLDRLTGFNKAIDVAKEVSKTDIHSHPTDVIFSNLTVNKPDGKHLIQDLNLTFKQGSSVLIQGPSGVGKTTLLRTVAGLWPYSEGSVSRPEKALFLSQKPYIPQGRLLDALFYPEVVPEDIDLASAAQTLQTVQLGHLTDKLEQENDWTRVLSLGEQQRLAFARLLLQQPQVVFLDEATASMDEGLEEAMYRLIRAQLKHTTIISVGHRSTLQNHHQQCLQINANGGWNLV</sequence>
<comment type="subcellular location">
    <subcellularLocation>
        <location evidence="1">Cell membrane</location>
        <topology evidence="1">Multi-pass membrane protein</topology>
    </subcellularLocation>
</comment>
<feature type="transmembrane region" description="Helical" evidence="8">
    <location>
        <begin position="308"/>
        <end position="326"/>
    </location>
</feature>
<protein>
    <submittedName>
        <fullName evidence="11">Putative ATP-binding cassette transporter</fullName>
    </submittedName>
</protein>
<evidence type="ECO:0000256" key="5">
    <source>
        <dbReference type="ARBA" id="ARBA00022840"/>
    </source>
</evidence>
<evidence type="ECO:0000256" key="6">
    <source>
        <dbReference type="ARBA" id="ARBA00022989"/>
    </source>
</evidence>
<dbReference type="Pfam" id="PF00005">
    <property type="entry name" value="ABC_tran"/>
    <property type="match status" value="1"/>
</dbReference>
<dbReference type="GO" id="GO:0016887">
    <property type="term" value="F:ATP hydrolysis activity"/>
    <property type="evidence" value="ECO:0007669"/>
    <property type="project" value="InterPro"/>
</dbReference>
<comment type="caution">
    <text evidence="11">The sequence shown here is derived from an EMBL/GenBank/DDBJ whole genome shotgun (WGS) entry which is preliminary data.</text>
</comment>
<proteinExistence type="predicted"/>
<feature type="transmembrane region" description="Helical" evidence="8">
    <location>
        <begin position="220"/>
        <end position="242"/>
    </location>
</feature>
<keyword evidence="5 11" id="KW-0067">ATP-binding</keyword>
<dbReference type="InterPro" id="IPR011527">
    <property type="entry name" value="ABC1_TM_dom"/>
</dbReference>
<keyword evidence="2" id="KW-0813">Transport</keyword>
<dbReference type="PROSITE" id="PS50929">
    <property type="entry name" value="ABC_TM1F"/>
    <property type="match status" value="1"/>
</dbReference>
<dbReference type="InterPro" id="IPR027417">
    <property type="entry name" value="P-loop_NTPase"/>
</dbReference>
<evidence type="ECO:0000256" key="7">
    <source>
        <dbReference type="ARBA" id="ARBA00023136"/>
    </source>
</evidence>
<dbReference type="EMBL" id="SLYB01000003">
    <property type="protein sequence ID" value="TCP96903.1"/>
    <property type="molecule type" value="Genomic_DNA"/>
</dbReference>
<dbReference type="Pfam" id="PF06472">
    <property type="entry name" value="ABC_membrane_2"/>
    <property type="match status" value="1"/>
</dbReference>
<keyword evidence="4" id="KW-0547">Nucleotide-binding</keyword>
<evidence type="ECO:0000256" key="3">
    <source>
        <dbReference type="ARBA" id="ARBA00022692"/>
    </source>
</evidence>
<organism evidence="11 12">
    <name type="scientific">Cricetibacter osteomyelitidis</name>
    <dbReference type="NCBI Taxonomy" id="1521931"/>
    <lineage>
        <taxon>Bacteria</taxon>
        <taxon>Pseudomonadati</taxon>
        <taxon>Pseudomonadota</taxon>
        <taxon>Gammaproteobacteria</taxon>
        <taxon>Pasteurellales</taxon>
        <taxon>Pasteurellaceae</taxon>
        <taxon>Cricetibacter</taxon>
    </lineage>
</organism>
<feature type="transmembrane region" description="Helical" evidence="8">
    <location>
        <begin position="20"/>
        <end position="42"/>
    </location>
</feature>
<dbReference type="InterPro" id="IPR003593">
    <property type="entry name" value="AAA+_ATPase"/>
</dbReference>
<dbReference type="Gene3D" id="3.40.50.300">
    <property type="entry name" value="P-loop containing nucleotide triphosphate hydrolases"/>
    <property type="match status" value="1"/>
</dbReference>
<keyword evidence="7 8" id="KW-0472">Membrane</keyword>
<evidence type="ECO:0000313" key="11">
    <source>
        <dbReference type="EMBL" id="TCP96903.1"/>
    </source>
</evidence>
<keyword evidence="12" id="KW-1185">Reference proteome</keyword>
<dbReference type="AlphaFoldDB" id="A0A4V2T2D3"/>
<dbReference type="InterPro" id="IPR036640">
    <property type="entry name" value="ABC1_TM_sf"/>
</dbReference>
<dbReference type="GO" id="GO:0005886">
    <property type="term" value="C:plasma membrane"/>
    <property type="evidence" value="ECO:0007669"/>
    <property type="project" value="UniProtKB-SubCell"/>
</dbReference>
<evidence type="ECO:0000256" key="4">
    <source>
        <dbReference type="ARBA" id="ARBA00022741"/>
    </source>
</evidence>
<keyword evidence="3 8" id="KW-0812">Transmembrane</keyword>
<evidence type="ECO:0000259" key="9">
    <source>
        <dbReference type="PROSITE" id="PS50893"/>
    </source>
</evidence>
<dbReference type="PROSITE" id="PS50893">
    <property type="entry name" value="ABC_TRANSPORTER_2"/>
    <property type="match status" value="1"/>
</dbReference>
<dbReference type="PANTHER" id="PTHR11384">
    <property type="entry name" value="ATP-BINDING CASSETTE, SUB-FAMILY D MEMBER"/>
    <property type="match status" value="1"/>
</dbReference>
<dbReference type="PANTHER" id="PTHR11384:SF59">
    <property type="entry name" value="LYSOSOMAL COBALAMIN TRANSPORTER ABCD4"/>
    <property type="match status" value="1"/>
</dbReference>
<feature type="domain" description="ABC transmembrane type-1" evidence="10">
    <location>
        <begin position="98"/>
        <end position="367"/>
    </location>
</feature>
<dbReference type="Gene3D" id="1.20.1560.10">
    <property type="entry name" value="ABC transporter type 1, transmembrane domain"/>
    <property type="match status" value="1"/>
</dbReference>
<dbReference type="PROSITE" id="PS00211">
    <property type="entry name" value="ABC_TRANSPORTER_1"/>
    <property type="match status" value="1"/>
</dbReference>
<keyword evidence="6 8" id="KW-1133">Transmembrane helix</keyword>
<evidence type="ECO:0000256" key="2">
    <source>
        <dbReference type="ARBA" id="ARBA00022448"/>
    </source>
</evidence>
<dbReference type="CDD" id="cd03223">
    <property type="entry name" value="ABCD_peroxisomal_ALDP"/>
    <property type="match status" value="1"/>
</dbReference>
<gene>
    <name evidence="11" type="ORF">EDC44_103102</name>
</gene>
<dbReference type="SUPFAM" id="SSF90123">
    <property type="entry name" value="ABC transporter transmembrane region"/>
    <property type="match status" value="1"/>
</dbReference>
<name>A0A4V2T2D3_9PAST</name>
<dbReference type="InterPro" id="IPR050835">
    <property type="entry name" value="ABC_transporter_sub-D"/>
</dbReference>
<accession>A0A4V2T2D3</accession>